<dbReference type="Gene3D" id="1.10.630.10">
    <property type="entry name" value="Cytochrome P450"/>
    <property type="match status" value="1"/>
</dbReference>
<organism evidence="2 3">
    <name type="scientific">Micromonospora rifamycinica</name>
    <dbReference type="NCBI Taxonomy" id="291594"/>
    <lineage>
        <taxon>Bacteria</taxon>
        <taxon>Bacillati</taxon>
        <taxon>Actinomycetota</taxon>
        <taxon>Actinomycetes</taxon>
        <taxon>Micromonosporales</taxon>
        <taxon>Micromonosporaceae</taxon>
        <taxon>Micromonospora</taxon>
    </lineage>
</organism>
<protein>
    <submittedName>
        <fullName evidence="2">Cytochrome P450</fullName>
    </submittedName>
</protein>
<dbReference type="GO" id="GO:0016705">
    <property type="term" value="F:oxidoreductase activity, acting on paired donors, with incorporation or reduction of molecular oxygen"/>
    <property type="evidence" value="ECO:0007669"/>
    <property type="project" value="InterPro"/>
</dbReference>
<keyword evidence="3" id="KW-1185">Reference proteome</keyword>
<dbReference type="RefSeq" id="WP_067302579.1">
    <property type="nucleotide sequence ID" value="NZ_LRMV01000010.1"/>
</dbReference>
<accession>A0A109INX2</accession>
<dbReference type="AlphaFoldDB" id="A0A109INX2"/>
<comment type="similarity">
    <text evidence="1">Belongs to the cytochrome P450 family.</text>
</comment>
<evidence type="ECO:0000256" key="1">
    <source>
        <dbReference type="ARBA" id="ARBA00010617"/>
    </source>
</evidence>
<evidence type="ECO:0000313" key="3">
    <source>
        <dbReference type="Proteomes" id="UP000198226"/>
    </source>
</evidence>
<dbReference type="PANTHER" id="PTHR46696">
    <property type="entry name" value="P450, PUTATIVE (EUROFUNG)-RELATED"/>
    <property type="match status" value="1"/>
</dbReference>
<dbReference type="InterPro" id="IPR001128">
    <property type="entry name" value="Cyt_P450"/>
</dbReference>
<sequence>MTAVRAPRLSFDVSDPQLLADPFPTYERLRRTGAVLANGPGQWVVPGYREVAALLKDQRLTKTLPEQYYRFTVGDPELSGFLSGQNLGQRNRLASRVLVSSFSPGLVRRLGEHMTSIVDDLLEPVLAAGRTDLVADLALPFPLTVICDLLGVPPADRSLLWPHAAQLVRAFSDVAFDGDRDTSEAVRSLRWLRAYLGDLVEDGPGGDNLLTRMATTEADGQRLRREEIVDNAITVFYAGFETSMGMITNGIVALLEHRDQLARLRAGEVDTATAVEEMLRYEAPIQVTMRSPLEPVEVAGRVVRPGRVLYLLVGSANRDPGQFPEPDRFDVGRRPNQHLSFGAGVYHCLGAALARAEGVAVFDRLLRRTSAIEFDGEPVRRPRFNFRTYDRVPLVVRPA</sequence>
<dbReference type="Pfam" id="PF00067">
    <property type="entry name" value="p450"/>
    <property type="match status" value="1"/>
</dbReference>
<dbReference type="PANTHER" id="PTHR46696:SF1">
    <property type="entry name" value="CYTOCHROME P450 YJIB-RELATED"/>
    <property type="match status" value="1"/>
</dbReference>
<dbReference type="GO" id="GO:0004497">
    <property type="term" value="F:monooxygenase activity"/>
    <property type="evidence" value="ECO:0007669"/>
    <property type="project" value="InterPro"/>
</dbReference>
<dbReference type="InterPro" id="IPR002397">
    <property type="entry name" value="Cyt_P450_B"/>
</dbReference>
<dbReference type="Proteomes" id="UP000198226">
    <property type="component" value="Chromosome I"/>
</dbReference>
<dbReference type="OrthoDB" id="4156795at2"/>
<name>A0A109INX2_9ACTN</name>
<dbReference type="GO" id="GO:0020037">
    <property type="term" value="F:heme binding"/>
    <property type="evidence" value="ECO:0007669"/>
    <property type="project" value="InterPro"/>
</dbReference>
<evidence type="ECO:0000313" key="2">
    <source>
        <dbReference type="EMBL" id="SCG48581.1"/>
    </source>
</evidence>
<dbReference type="EMBL" id="LT607752">
    <property type="protein sequence ID" value="SCG48581.1"/>
    <property type="molecule type" value="Genomic_DNA"/>
</dbReference>
<dbReference type="SUPFAM" id="SSF48264">
    <property type="entry name" value="Cytochrome P450"/>
    <property type="match status" value="1"/>
</dbReference>
<dbReference type="InterPro" id="IPR036396">
    <property type="entry name" value="Cyt_P450_sf"/>
</dbReference>
<dbReference type="CDD" id="cd20625">
    <property type="entry name" value="CYP164-like"/>
    <property type="match status" value="1"/>
</dbReference>
<dbReference type="GO" id="GO:0005506">
    <property type="term" value="F:iron ion binding"/>
    <property type="evidence" value="ECO:0007669"/>
    <property type="project" value="InterPro"/>
</dbReference>
<dbReference type="PRINTS" id="PR00359">
    <property type="entry name" value="BP450"/>
</dbReference>
<proteinExistence type="inferred from homology"/>
<reference evidence="3" key="1">
    <citation type="submission" date="2016-06" db="EMBL/GenBank/DDBJ databases">
        <authorList>
            <person name="Varghese N."/>
            <person name="Submissions Spin"/>
        </authorList>
    </citation>
    <scope>NUCLEOTIDE SEQUENCE [LARGE SCALE GENOMIC DNA]</scope>
    <source>
        <strain evidence="3">DSM 44983</strain>
    </source>
</reference>
<gene>
    <name evidence="2" type="ORF">GA0070623_1594</name>
</gene>